<organism evidence="1">
    <name type="scientific">marine sediment metagenome</name>
    <dbReference type="NCBI Taxonomy" id="412755"/>
    <lineage>
        <taxon>unclassified sequences</taxon>
        <taxon>metagenomes</taxon>
        <taxon>ecological metagenomes</taxon>
    </lineage>
</organism>
<dbReference type="Gene3D" id="3.40.640.10">
    <property type="entry name" value="Type I PLP-dependent aspartate aminotransferase-like (Major domain)"/>
    <property type="match status" value="1"/>
</dbReference>
<dbReference type="AlphaFoldDB" id="X1W0W7"/>
<proteinExistence type="predicted"/>
<reference evidence="1" key="1">
    <citation type="journal article" date="2014" name="Front. Microbiol.">
        <title>High frequency of phylogenetically diverse reductive dehalogenase-homologous genes in deep subseafloor sedimentary metagenomes.</title>
        <authorList>
            <person name="Kawai M."/>
            <person name="Futagami T."/>
            <person name="Toyoda A."/>
            <person name="Takaki Y."/>
            <person name="Nishi S."/>
            <person name="Hori S."/>
            <person name="Arai W."/>
            <person name="Tsubouchi T."/>
            <person name="Morono Y."/>
            <person name="Uchiyama I."/>
            <person name="Ito T."/>
            <person name="Fujiyama A."/>
            <person name="Inagaki F."/>
            <person name="Takami H."/>
        </authorList>
    </citation>
    <scope>NUCLEOTIDE SEQUENCE</scope>
    <source>
        <strain evidence="1">Expedition CK06-06</strain>
    </source>
</reference>
<comment type="caution">
    <text evidence="1">The sequence shown here is derived from an EMBL/GenBank/DDBJ whole genome shotgun (WGS) entry which is preliminary data.</text>
</comment>
<protein>
    <submittedName>
        <fullName evidence="1">Uncharacterized protein</fullName>
    </submittedName>
</protein>
<evidence type="ECO:0000313" key="1">
    <source>
        <dbReference type="EMBL" id="GAJ20925.1"/>
    </source>
</evidence>
<accession>X1W0W7</accession>
<dbReference type="EMBL" id="BARW01038166">
    <property type="protein sequence ID" value="GAJ20925.1"/>
    <property type="molecule type" value="Genomic_DNA"/>
</dbReference>
<sequence length="42" mass="4659">MIPGPTEVSSEVLAKLALPVEPHYGDEFVKLYFKVRACPKVV</sequence>
<gene>
    <name evidence="1" type="ORF">S12H4_58675</name>
</gene>
<dbReference type="InterPro" id="IPR015421">
    <property type="entry name" value="PyrdxlP-dep_Trfase_major"/>
</dbReference>
<name>X1W0W7_9ZZZZ</name>